<feature type="compositionally biased region" description="Basic and acidic residues" evidence="1">
    <location>
        <begin position="212"/>
        <end position="221"/>
    </location>
</feature>
<feature type="domain" description="CRIB" evidence="2">
    <location>
        <begin position="28"/>
        <end position="41"/>
    </location>
</feature>
<dbReference type="SMART" id="SM00285">
    <property type="entry name" value="PBD"/>
    <property type="match status" value="1"/>
</dbReference>
<protein>
    <submittedName>
        <fullName evidence="3">PBD domain-containing protein</fullName>
    </submittedName>
</protein>
<name>A0A1Q3DBB9_CEPFO</name>
<dbReference type="PANTHER" id="PTHR46325:SF40">
    <property type="entry name" value="CRIB DOMAIN-CONTAINING PROTEIN"/>
    <property type="match status" value="1"/>
</dbReference>
<reference evidence="4" key="1">
    <citation type="submission" date="2016-04" db="EMBL/GenBank/DDBJ databases">
        <title>Cephalotus genome sequencing.</title>
        <authorList>
            <person name="Fukushima K."/>
            <person name="Hasebe M."/>
            <person name="Fang X."/>
        </authorList>
    </citation>
    <scope>NUCLEOTIDE SEQUENCE [LARGE SCALE GENOMIC DNA]</scope>
    <source>
        <strain evidence="4">cv. St1</strain>
    </source>
</reference>
<evidence type="ECO:0000313" key="3">
    <source>
        <dbReference type="EMBL" id="GAV89752.1"/>
    </source>
</evidence>
<evidence type="ECO:0000313" key="4">
    <source>
        <dbReference type="Proteomes" id="UP000187406"/>
    </source>
</evidence>
<organism evidence="3 4">
    <name type="scientific">Cephalotus follicularis</name>
    <name type="common">Albany pitcher plant</name>
    <dbReference type="NCBI Taxonomy" id="3775"/>
    <lineage>
        <taxon>Eukaryota</taxon>
        <taxon>Viridiplantae</taxon>
        <taxon>Streptophyta</taxon>
        <taxon>Embryophyta</taxon>
        <taxon>Tracheophyta</taxon>
        <taxon>Spermatophyta</taxon>
        <taxon>Magnoliopsida</taxon>
        <taxon>eudicotyledons</taxon>
        <taxon>Gunneridae</taxon>
        <taxon>Pentapetalae</taxon>
        <taxon>rosids</taxon>
        <taxon>fabids</taxon>
        <taxon>Oxalidales</taxon>
        <taxon>Cephalotaceae</taxon>
        <taxon>Cephalotus</taxon>
    </lineage>
</organism>
<accession>A0A1Q3DBB9</accession>
<dbReference type="PANTHER" id="PTHR46325">
    <property type="entry name" value="CRIB DOMAIN-CONTAINING PROTEIN RIC8"/>
    <property type="match status" value="1"/>
</dbReference>
<proteinExistence type="predicted"/>
<dbReference type="InterPro" id="IPR000095">
    <property type="entry name" value="CRIB_dom"/>
</dbReference>
<dbReference type="PROSITE" id="PS50108">
    <property type="entry name" value="CRIB"/>
    <property type="match status" value="1"/>
</dbReference>
<dbReference type="Pfam" id="PF00786">
    <property type="entry name" value="PBD"/>
    <property type="match status" value="1"/>
</dbReference>
<gene>
    <name evidence="3" type="ORF">CFOL_v3_33165</name>
</gene>
<evidence type="ECO:0000256" key="1">
    <source>
        <dbReference type="SAM" id="MobiDB-lite"/>
    </source>
</evidence>
<dbReference type="OrthoDB" id="4206278at2759"/>
<dbReference type="STRING" id="3775.A0A1Q3DBB9"/>
<sequence length="221" mass="24385">MTTNMKGLLKGLRYISQIFDEKEPEFQIGYPTDVKHVAHIGSDGPATNAPSWMVGFQSAPEISSQLNIADVKKVSSEEQKHATLTIAMFFLAYIDINLTGATTQDSQPASTRDKLKYKSRRKPVTDIGSPLSSPKRSSDAPKPSRRHRSSNNSTESLPEDSSGNGRRHRKSNHGIESPSLDQPAIPKHSHRRRSKESYGDGLTKPSRSKGKNSTEKFPDIG</sequence>
<dbReference type="FunCoup" id="A0A1Q3DBB9">
    <property type="interactions" value="35"/>
</dbReference>
<evidence type="ECO:0000259" key="2">
    <source>
        <dbReference type="PROSITE" id="PS50108"/>
    </source>
</evidence>
<dbReference type="AlphaFoldDB" id="A0A1Q3DBB9"/>
<feature type="compositionally biased region" description="Polar residues" evidence="1">
    <location>
        <begin position="150"/>
        <end position="164"/>
    </location>
</feature>
<keyword evidence="4" id="KW-1185">Reference proteome</keyword>
<dbReference type="EMBL" id="BDDD01005734">
    <property type="protein sequence ID" value="GAV89752.1"/>
    <property type="molecule type" value="Genomic_DNA"/>
</dbReference>
<feature type="region of interest" description="Disordered" evidence="1">
    <location>
        <begin position="102"/>
        <end position="221"/>
    </location>
</feature>
<feature type="non-terminal residue" evidence="3">
    <location>
        <position position="221"/>
    </location>
</feature>
<dbReference type="InParanoid" id="A0A1Q3DBB9"/>
<dbReference type="Proteomes" id="UP000187406">
    <property type="component" value="Unassembled WGS sequence"/>
</dbReference>
<comment type="caution">
    <text evidence="3">The sequence shown here is derived from an EMBL/GenBank/DDBJ whole genome shotgun (WGS) entry which is preliminary data.</text>
</comment>